<dbReference type="Proteomes" id="UP000255168">
    <property type="component" value="Plasmid II"/>
</dbReference>
<dbReference type="EMBL" id="LT984807">
    <property type="protein sequence ID" value="SPD60992.1"/>
    <property type="molecule type" value="Genomic_DNA"/>
</dbReference>
<gene>
    <name evidence="1" type="ORF">CBM2607_MP21650</name>
</gene>
<keyword evidence="1" id="KW-0614">Plasmid</keyword>
<organism evidence="1 2">
    <name type="scientific">Cupriavidus neocaledonicus</name>
    <dbReference type="NCBI Taxonomy" id="1040979"/>
    <lineage>
        <taxon>Bacteria</taxon>
        <taxon>Pseudomonadati</taxon>
        <taxon>Pseudomonadota</taxon>
        <taxon>Betaproteobacteria</taxon>
        <taxon>Burkholderiales</taxon>
        <taxon>Burkholderiaceae</taxon>
        <taxon>Cupriavidus</taxon>
    </lineage>
</organism>
<evidence type="ECO:0000313" key="2">
    <source>
        <dbReference type="Proteomes" id="UP000255168"/>
    </source>
</evidence>
<proteinExistence type="predicted"/>
<sequence>MKRAADEQESPHGVPQIALFAFVASRSLVALPQLLLN</sequence>
<geneLocation type="plasmid" evidence="2">
    <name>ii</name>
</geneLocation>
<name>A0A375HSU7_9BURK</name>
<accession>A0A375HSU7</accession>
<evidence type="ECO:0000313" key="1">
    <source>
        <dbReference type="EMBL" id="SPD60992.1"/>
    </source>
</evidence>
<protein>
    <submittedName>
        <fullName evidence="1">Uncharacterized protein</fullName>
    </submittedName>
</protein>
<dbReference type="AlphaFoldDB" id="A0A375HSU7"/>
<reference evidence="1 2" key="1">
    <citation type="submission" date="2018-01" db="EMBL/GenBank/DDBJ databases">
        <authorList>
            <person name="Clerissi C."/>
        </authorList>
    </citation>
    <scope>NUCLEOTIDE SEQUENCE [LARGE SCALE GENOMIC DNA]</scope>
    <source>
        <strain evidence="1">Cupriavidus taiwanensis STM 6160</strain>
        <plasmid evidence="2">ii</plasmid>
    </source>
</reference>